<gene>
    <name evidence="2" type="ORF">GCM10009760_23970</name>
</gene>
<name>A0ABN2ZDP3_9ACTN</name>
<organism evidence="2 3">
    <name type="scientific">Kitasatospora kazusensis</name>
    <dbReference type="NCBI Taxonomy" id="407974"/>
    <lineage>
        <taxon>Bacteria</taxon>
        <taxon>Bacillati</taxon>
        <taxon>Actinomycetota</taxon>
        <taxon>Actinomycetes</taxon>
        <taxon>Kitasatosporales</taxon>
        <taxon>Streptomycetaceae</taxon>
        <taxon>Kitasatospora</taxon>
    </lineage>
</organism>
<reference evidence="2 3" key="1">
    <citation type="journal article" date="2019" name="Int. J. Syst. Evol. Microbiol.">
        <title>The Global Catalogue of Microorganisms (GCM) 10K type strain sequencing project: providing services to taxonomists for standard genome sequencing and annotation.</title>
        <authorList>
            <consortium name="The Broad Institute Genomics Platform"/>
            <consortium name="The Broad Institute Genome Sequencing Center for Infectious Disease"/>
            <person name="Wu L."/>
            <person name="Ma J."/>
        </authorList>
    </citation>
    <scope>NUCLEOTIDE SEQUENCE [LARGE SCALE GENOMIC DNA]</scope>
    <source>
        <strain evidence="2 3">JCM 14560</strain>
    </source>
</reference>
<feature type="region of interest" description="Disordered" evidence="1">
    <location>
        <begin position="1"/>
        <end position="29"/>
    </location>
</feature>
<sequence length="91" mass="9230">MPWGPGRPLPTLDPGAAAPFPGTVGGGGWQMVASSEARKGGHDQAALDEIELAGELMIAATASAEERLAPERIDEVLLDHDEAGTGPESAG</sequence>
<comment type="caution">
    <text evidence="2">The sequence shown here is derived from an EMBL/GenBank/DDBJ whole genome shotgun (WGS) entry which is preliminary data.</text>
</comment>
<accession>A0ABN2ZDP3</accession>
<dbReference type="Proteomes" id="UP001422759">
    <property type="component" value="Unassembled WGS sequence"/>
</dbReference>
<evidence type="ECO:0000256" key="1">
    <source>
        <dbReference type="SAM" id="MobiDB-lite"/>
    </source>
</evidence>
<keyword evidence="3" id="KW-1185">Reference proteome</keyword>
<proteinExistence type="predicted"/>
<evidence type="ECO:0000313" key="3">
    <source>
        <dbReference type="Proteomes" id="UP001422759"/>
    </source>
</evidence>
<evidence type="ECO:0000313" key="2">
    <source>
        <dbReference type="EMBL" id="GAA2140634.1"/>
    </source>
</evidence>
<dbReference type="EMBL" id="BAAANT010000010">
    <property type="protein sequence ID" value="GAA2140634.1"/>
    <property type="molecule type" value="Genomic_DNA"/>
</dbReference>
<protein>
    <submittedName>
        <fullName evidence="2">Uncharacterized protein</fullName>
    </submittedName>
</protein>